<protein>
    <recommendedName>
        <fullName evidence="4">Suppressor protein SRP40</fullName>
    </recommendedName>
</protein>
<proteinExistence type="predicted"/>
<feature type="compositionally biased region" description="Basic residues" evidence="1">
    <location>
        <begin position="98"/>
        <end position="107"/>
    </location>
</feature>
<dbReference type="AlphaFoldDB" id="A0A0D2BDG9"/>
<dbReference type="GeneID" id="27330941"/>
<sequence length="496" mass="55391">MTAASMRLHITPLNPDLLPAVVGPKVIDLVSNVSYHTIQTFPENNYGYLDLPRMEAEKVKKKVNGAILKGKKIKIEEARPKKRLRLQDSAEEAPKQAPAKKVKKSKKERNVINGYELPTDRKVKRGWTEANLSKASKKSKTSSSKSKYSDKDELLFRTIVPPNKKENVEKEKKQKTKSKQKEGEHVVHEFKKSTAQPSFLRQNAGLGISSNLEYIEGRGWADSEGQIIEPEAERVSRQRRAQQAATTIAKSKITQKAASSTSSSSGSEDDSLTDYDESKEHAQADHQLDDETSSSGSSSESDSDIETSEHVSDGDTTGVSKDQAEPLGTEVHPLEALFKKPSKPPSQDVAKPSLEVATSFSFFQSEGDDDGVDEDEMAVPLTPFSSQDVRTRGLRSAAPTPDSAHPSRFNSYGSSGLPGDEDEDVDEVEADQRAATYEQEDRSKGPSVTLSRKQSEFEKKFWENRGDNNRSWKTRRRTVLKEKRQRENKARRPRNW</sequence>
<feature type="compositionally biased region" description="Acidic residues" evidence="1">
    <location>
        <begin position="366"/>
        <end position="377"/>
    </location>
</feature>
<dbReference type="RefSeq" id="XP_016236886.1">
    <property type="nucleotide sequence ID" value="XM_016378209.1"/>
</dbReference>
<gene>
    <name evidence="2" type="ORF">PV08_03858</name>
</gene>
<dbReference type="Proteomes" id="UP000053328">
    <property type="component" value="Unassembled WGS sequence"/>
</dbReference>
<feature type="region of interest" description="Disordered" evidence="1">
    <location>
        <begin position="80"/>
        <end position="195"/>
    </location>
</feature>
<evidence type="ECO:0000313" key="3">
    <source>
        <dbReference type="Proteomes" id="UP000053328"/>
    </source>
</evidence>
<dbReference type="OrthoDB" id="3595585at2759"/>
<evidence type="ECO:0000313" key="2">
    <source>
        <dbReference type="EMBL" id="KIW16670.1"/>
    </source>
</evidence>
<dbReference type="EMBL" id="KN847494">
    <property type="protein sequence ID" value="KIW16670.1"/>
    <property type="molecule type" value="Genomic_DNA"/>
</dbReference>
<evidence type="ECO:0008006" key="4">
    <source>
        <dbReference type="Google" id="ProtNLM"/>
    </source>
</evidence>
<dbReference type="VEuPathDB" id="FungiDB:PV08_03858"/>
<feature type="compositionally biased region" description="Low complexity" evidence="1">
    <location>
        <begin position="241"/>
        <end position="265"/>
    </location>
</feature>
<keyword evidence="3" id="KW-1185">Reference proteome</keyword>
<dbReference type="HOGENOM" id="CLU_024590_0_0_1"/>
<dbReference type="STRING" id="91928.A0A0D2BDG9"/>
<feature type="compositionally biased region" description="Basic and acidic residues" evidence="1">
    <location>
        <begin position="80"/>
        <end position="94"/>
    </location>
</feature>
<feature type="region of interest" description="Disordered" evidence="1">
    <location>
        <begin position="231"/>
        <end position="496"/>
    </location>
</feature>
<name>A0A0D2BDG9_9EURO</name>
<evidence type="ECO:0000256" key="1">
    <source>
        <dbReference type="SAM" id="MobiDB-lite"/>
    </source>
</evidence>
<feature type="compositionally biased region" description="Basic and acidic residues" evidence="1">
    <location>
        <begin position="179"/>
        <end position="192"/>
    </location>
</feature>
<feature type="compositionally biased region" description="Basic and acidic residues" evidence="1">
    <location>
        <begin position="479"/>
        <end position="490"/>
    </location>
</feature>
<organism evidence="2 3">
    <name type="scientific">Exophiala spinifera</name>
    <dbReference type="NCBI Taxonomy" id="91928"/>
    <lineage>
        <taxon>Eukaryota</taxon>
        <taxon>Fungi</taxon>
        <taxon>Dikarya</taxon>
        <taxon>Ascomycota</taxon>
        <taxon>Pezizomycotina</taxon>
        <taxon>Eurotiomycetes</taxon>
        <taxon>Chaetothyriomycetidae</taxon>
        <taxon>Chaetothyriales</taxon>
        <taxon>Herpotrichiellaceae</taxon>
        <taxon>Exophiala</taxon>
    </lineage>
</organism>
<feature type="compositionally biased region" description="Acidic residues" evidence="1">
    <location>
        <begin position="419"/>
        <end position="429"/>
    </location>
</feature>
<feature type="compositionally biased region" description="Basic and acidic residues" evidence="1">
    <location>
        <begin position="453"/>
        <end position="470"/>
    </location>
</feature>
<reference evidence="2 3" key="1">
    <citation type="submission" date="2015-01" db="EMBL/GenBank/DDBJ databases">
        <title>The Genome Sequence of Exophiala spinifera CBS89968.</title>
        <authorList>
            <consortium name="The Broad Institute Genomics Platform"/>
            <person name="Cuomo C."/>
            <person name="de Hoog S."/>
            <person name="Gorbushina A."/>
            <person name="Stielow B."/>
            <person name="Teixiera M."/>
            <person name="Abouelleil A."/>
            <person name="Chapman S.B."/>
            <person name="Priest M."/>
            <person name="Young S.K."/>
            <person name="Wortman J."/>
            <person name="Nusbaum C."/>
            <person name="Birren B."/>
        </authorList>
    </citation>
    <scope>NUCLEOTIDE SEQUENCE [LARGE SCALE GENOMIC DNA]</scope>
    <source>
        <strain evidence="2 3">CBS 89968</strain>
    </source>
</reference>
<feature type="compositionally biased region" description="Basic and acidic residues" evidence="1">
    <location>
        <begin position="276"/>
        <end position="289"/>
    </location>
</feature>
<feature type="compositionally biased region" description="Basic and acidic residues" evidence="1">
    <location>
        <begin position="163"/>
        <end position="172"/>
    </location>
</feature>
<accession>A0A0D2BDG9</accession>